<accession>V4AFS7</accession>
<dbReference type="OrthoDB" id="256303at2759"/>
<dbReference type="Pfam" id="PF00400">
    <property type="entry name" value="WD40"/>
    <property type="match status" value="4"/>
</dbReference>
<evidence type="ECO:0000256" key="1">
    <source>
        <dbReference type="PROSITE-ProRule" id="PRU00221"/>
    </source>
</evidence>
<dbReference type="OMA" id="WDYETTA"/>
<proteinExistence type="predicted"/>
<dbReference type="AlphaFoldDB" id="V4AFS7"/>
<protein>
    <submittedName>
        <fullName evidence="2">Uncharacterized protein</fullName>
    </submittedName>
</protein>
<gene>
    <name evidence="2" type="ORF">LOTGIDRAFT_64760</name>
</gene>
<dbReference type="STRING" id="225164.V4AFS7"/>
<reference evidence="2 3" key="1">
    <citation type="journal article" date="2013" name="Nature">
        <title>Insights into bilaterian evolution from three spiralian genomes.</title>
        <authorList>
            <person name="Simakov O."/>
            <person name="Marletaz F."/>
            <person name="Cho S.J."/>
            <person name="Edsinger-Gonzales E."/>
            <person name="Havlak P."/>
            <person name="Hellsten U."/>
            <person name="Kuo D.H."/>
            <person name="Larsson T."/>
            <person name="Lv J."/>
            <person name="Arendt D."/>
            <person name="Savage R."/>
            <person name="Osoegawa K."/>
            <person name="de Jong P."/>
            <person name="Grimwood J."/>
            <person name="Chapman J.A."/>
            <person name="Shapiro H."/>
            <person name="Aerts A."/>
            <person name="Otillar R.P."/>
            <person name="Terry A.Y."/>
            <person name="Boore J.L."/>
            <person name="Grigoriev I.V."/>
            <person name="Lindberg D.R."/>
            <person name="Seaver E.C."/>
            <person name="Weisblat D.A."/>
            <person name="Putnam N.H."/>
            <person name="Rokhsar D.S."/>
        </authorList>
    </citation>
    <scope>NUCLEOTIDE SEQUENCE [LARGE SCALE GENOMIC DNA]</scope>
</reference>
<dbReference type="InterPro" id="IPR036322">
    <property type="entry name" value="WD40_repeat_dom_sf"/>
</dbReference>
<dbReference type="EMBL" id="KB200129">
    <property type="protein sequence ID" value="ESP02854.1"/>
    <property type="molecule type" value="Genomic_DNA"/>
</dbReference>
<feature type="non-terminal residue" evidence="2">
    <location>
        <position position="302"/>
    </location>
</feature>
<dbReference type="SUPFAM" id="SSF50978">
    <property type="entry name" value="WD40 repeat-like"/>
    <property type="match status" value="1"/>
</dbReference>
<keyword evidence="3" id="KW-1185">Reference proteome</keyword>
<dbReference type="InterPro" id="IPR015943">
    <property type="entry name" value="WD40/YVTN_repeat-like_dom_sf"/>
</dbReference>
<dbReference type="PANTHER" id="PTHR44566">
    <property type="entry name" value="TRANSDUCIN/WD40 REPEAT-LIKE SUPERFAMILY PROTEIN"/>
    <property type="match status" value="1"/>
</dbReference>
<dbReference type="InterPro" id="IPR001680">
    <property type="entry name" value="WD40_rpt"/>
</dbReference>
<dbReference type="Proteomes" id="UP000030746">
    <property type="component" value="Unassembled WGS sequence"/>
</dbReference>
<name>V4AFS7_LOTGI</name>
<feature type="non-terminal residue" evidence="2">
    <location>
        <position position="1"/>
    </location>
</feature>
<dbReference type="Gene3D" id="2.130.10.10">
    <property type="entry name" value="YVTN repeat-like/Quinoprotein amine dehydrogenase"/>
    <property type="match status" value="1"/>
</dbReference>
<dbReference type="PROSITE" id="PS50294">
    <property type="entry name" value="WD_REPEATS_REGION"/>
    <property type="match status" value="1"/>
</dbReference>
<evidence type="ECO:0000313" key="2">
    <source>
        <dbReference type="EMBL" id="ESP02854.1"/>
    </source>
</evidence>
<dbReference type="CTD" id="20251716"/>
<sequence length="302" mass="34514">GHNQVINRVQWNKPNYSHLVLSVSMDRTIKIWNAWSSLESCVRIINCHDKAVKDCVWDPTGEKILSCCYDRSSALVCVRTGKIINRLVHEGYVSCCKYHPLDTNIIITGSTNKLVLWDLRTPNKSTSKFHYKEKIGQIQDVMFDQNGRTIFTCSDVVDQNSSDRNIMAWDYTTGAVLSNQIYEEKYTCNRLKLHSTDTTQFLAQSQGGYIAIFSTTRPFKMNKRKRFEGHKLQGRSIGFDISNDGDIVISGSFDRKLYCYNYTTGKLFKTISTNLDYTDVAYHPVLPSVIIASSWDGQLQLL</sequence>
<feature type="repeat" description="WD" evidence="1">
    <location>
        <begin position="1"/>
        <end position="33"/>
    </location>
</feature>
<dbReference type="HOGENOM" id="CLU_022571_1_0_1"/>
<dbReference type="KEGG" id="lgi:LOTGIDRAFT_64760"/>
<dbReference type="RefSeq" id="XP_009046324.1">
    <property type="nucleotide sequence ID" value="XM_009048076.1"/>
</dbReference>
<dbReference type="GeneID" id="20251716"/>
<organism evidence="2 3">
    <name type="scientific">Lottia gigantea</name>
    <name type="common">Giant owl limpet</name>
    <dbReference type="NCBI Taxonomy" id="225164"/>
    <lineage>
        <taxon>Eukaryota</taxon>
        <taxon>Metazoa</taxon>
        <taxon>Spiralia</taxon>
        <taxon>Lophotrochozoa</taxon>
        <taxon>Mollusca</taxon>
        <taxon>Gastropoda</taxon>
        <taxon>Patellogastropoda</taxon>
        <taxon>Lottioidea</taxon>
        <taxon>Lottiidae</taxon>
        <taxon>Lottia</taxon>
    </lineage>
</organism>
<dbReference type="PANTHER" id="PTHR44566:SF1">
    <property type="entry name" value="WD REPEAT-CONTAINING PROTEIN 25"/>
    <property type="match status" value="1"/>
</dbReference>
<evidence type="ECO:0000313" key="3">
    <source>
        <dbReference type="Proteomes" id="UP000030746"/>
    </source>
</evidence>
<dbReference type="InterPro" id="IPR053053">
    <property type="entry name" value="WD_repeat_protein"/>
</dbReference>
<dbReference type="SMART" id="SM00320">
    <property type="entry name" value="WD40"/>
    <property type="match status" value="5"/>
</dbReference>
<dbReference type="PROSITE" id="PS50082">
    <property type="entry name" value="WD_REPEATS_2"/>
    <property type="match status" value="1"/>
</dbReference>
<keyword evidence="1" id="KW-0853">WD repeat</keyword>